<organism evidence="3 4">
    <name type="scientific">Saccharopolyspora erythraea (strain ATCC 11635 / DSM 40517 / JCM 4748 / NBRC 13426 / NCIMB 8594 / NRRL 2338)</name>
    <dbReference type="NCBI Taxonomy" id="405948"/>
    <lineage>
        <taxon>Bacteria</taxon>
        <taxon>Bacillati</taxon>
        <taxon>Actinomycetota</taxon>
        <taxon>Actinomycetes</taxon>
        <taxon>Pseudonocardiales</taxon>
        <taxon>Pseudonocardiaceae</taxon>
        <taxon>Saccharopolyspora</taxon>
    </lineage>
</organism>
<dbReference type="Gene3D" id="2.120.10.30">
    <property type="entry name" value="TolB, C-terminal domain"/>
    <property type="match status" value="2"/>
</dbReference>
<dbReference type="InterPro" id="IPR032466">
    <property type="entry name" value="Metal_Hydrolase"/>
</dbReference>
<dbReference type="OrthoDB" id="192618at2"/>
<accession>A4FGU1</accession>
<reference evidence="3 4" key="1">
    <citation type="journal article" date="2007" name="Nat. Biotechnol.">
        <title>Complete genome sequence of the erythromycin-producing bacterium Saccharopolyspora erythraea NRRL23338.</title>
        <authorList>
            <person name="Oliynyk M."/>
            <person name="Samborskyy M."/>
            <person name="Lester J.B."/>
            <person name="Mironenko T."/>
            <person name="Scott N."/>
            <person name="Dickens S."/>
            <person name="Haydock S.F."/>
            <person name="Leadlay P.F."/>
        </authorList>
    </citation>
    <scope>NUCLEOTIDE SEQUENCE [LARGE SCALE GENOMIC DNA]</scope>
    <source>
        <strain evidence="4">ATCC 11635 / DSM 40517 / JCM 4748 / NBRC 13426 / NCIMB 8594 / NRRL 2338</strain>
    </source>
</reference>
<dbReference type="InterPro" id="IPR011044">
    <property type="entry name" value="Quino_amine_DH_bsu"/>
</dbReference>
<dbReference type="eggNOG" id="COG0823">
    <property type="taxonomic scope" value="Bacteria"/>
</dbReference>
<dbReference type="KEGG" id="sen:SACE_3995"/>
<dbReference type="HOGENOM" id="CLU_304012_0_0_11"/>
<dbReference type="InterPro" id="IPR011042">
    <property type="entry name" value="6-blade_b-propeller_TolB-like"/>
</dbReference>
<keyword evidence="4" id="KW-1185">Reference proteome</keyword>
<dbReference type="Gene3D" id="3.20.20.140">
    <property type="entry name" value="Metal-dependent hydrolases"/>
    <property type="match status" value="1"/>
</dbReference>
<dbReference type="PANTHER" id="PTHR36842">
    <property type="entry name" value="PROTEIN TOLB HOMOLOG"/>
    <property type="match status" value="1"/>
</dbReference>
<evidence type="ECO:0000313" key="3">
    <source>
        <dbReference type="EMBL" id="CAM03266.1"/>
    </source>
</evidence>
<dbReference type="InterPro" id="IPR011059">
    <property type="entry name" value="Metal-dep_hydrolase_composite"/>
</dbReference>
<evidence type="ECO:0000313" key="4">
    <source>
        <dbReference type="Proteomes" id="UP000006728"/>
    </source>
</evidence>
<dbReference type="Gene3D" id="2.30.40.10">
    <property type="entry name" value="Urease, subunit C, domain 1"/>
    <property type="match status" value="1"/>
</dbReference>
<dbReference type="eggNOG" id="COG1228">
    <property type="taxonomic scope" value="Bacteria"/>
</dbReference>
<dbReference type="InterPro" id="IPR011659">
    <property type="entry name" value="WD40"/>
</dbReference>
<protein>
    <submittedName>
        <fullName evidence="3">Amidohydrolase</fullName>
    </submittedName>
</protein>
<evidence type="ECO:0000256" key="1">
    <source>
        <dbReference type="ARBA" id="ARBA00009820"/>
    </source>
</evidence>
<gene>
    <name evidence="3" type="ordered locus">SACE_3995</name>
</gene>
<feature type="region of interest" description="Disordered" evidence="2">
    <location>
        <begin position="922"/>
        <end position="981"/>
    </location>
</feature>
<feature type="compositionally biased region" description="Basic residues" evidence="2">
    <location>
        <begin position="950"/>
        <end position="969"/>
    </location>
</feature>
<dbReference type="SUPFAM" id="SSF82171">
    <property type="entry name" value="DPP6 N-terminal domain-like"/>
    <property type="match status" value="1"/>
</dbReference>
<dbReference type="GO" id="GO:0016810">
    <property type="term" value="F:hydrolase activity, acting on carbon-nitrogen (but not peptide) bonds"/>
    <property type="evidence" value="ECO:0007669"/>
    <property type="project" value="InterPro"/>
</dbReference>
<dbReference type="STRING" id="405948.SACE_3995"/>
<dbReference type="Proteomes" id="UP000006728">
    <property type="component" value="Chromosome"/>
</dbReference>
<name>A4FGU1_SACEN</name>
<dbReference type="SUPFAM" id="SSF51338">
    <property type="entry name" value="Composite domain of metallo-dependent hydrolases"/>
    <property type="match status" value="1"/>
</dbReference>
<dbReference type="SUPFAM" id="SSF51556">
    <property type="entry name" value="Metallo-dependent hydrolases"/>
    <property type="match status" value="1"/>
</dbReference>
<evidence type="ECO:0000256" key="2">
    <source>
        <dbReference type="SAM" id="MobiDB-lite"/>
    </source>
</evidence>
<sequence length="1054" mass="112991">MWFLDGAGGAPVALARPGAPGSREVVVTQATNASAAVAPGAGSVVVDLLNVLWSIPIGGGAAVRLTDVLQEAAEPDFSPDGSRIVFQSYQDGNFHLCLADRDGRGLTRLTSGPTDQREPRFSPDGTRVAFAAETDGRYGIHVLTLATGEIAAWTSGSAQEAQPVWTPDGSAIAFTSSDDDTPQAIDLVDAHGNRRTLVTVSEGDIAGPTFSPDGRLGYVHRTPSGTALVLDGKVVSDEGEDVFPFSARWLSADELLYTADGRIRRRALGGARSDIPFTAEVSVREVSPPPTRRDFDSTADRAVKGIVGPVLSPDGTRVAFQALGDIWVVRDGEEPEAVVSDGGYNTGPAWSPDGRTLVYAGDRAGTLDLWLHDLETGQDRRLTDLEGDETGAVFSPDGSAVAFLSGRSVHTVDVASGAVRKVVGPLNAPGRPSFSADGTRVCLAGFVPTTARFREGENLVLTVELATGEMHYTHAVPGRSLSNRIDSGPVYSPDGTSMAFVVGGVLWVSGVDDRGRPSGEARRLGDETAASPSWSEDSRTLLYLSNGKLRRVSVGESTAKPVRMRLTWRPAAPSDRKVIRAGALWDGTGPNLRRDVDIVVRGNRIAEVVPSRGALGPDGVDARDLTVMPGMIATHEHMPWENNSIPKLWLAFGVTSVRSPGSGHYLAVEAKEAQASGKRVGPRLFTAGEIIDGSRVYYDSNRPVTTPEELARELERVSELEHDLVKTYVRLPYSLQQAAIEGAHRLGVPVTSHYLFGPVNLGADAVEHHGGTSRYLRRQKETHLGHAYDDVVEPLVRSGMTFTPTLGLSGLGSVSIRPALYHHAGWALDDPRLRALLPPQMYEQFREEVQEAVADRPEAALAFTTRQVRTVRRILDGGGHVALGTDSPLVPHGVYYHLNAQYLVRDGITTYEALRSATVEGGAGAGRERAPGHGRGRQAGGPGLRAGGSARRHRQRRQRPPGHARRCAAHRREPAVERARVHRARRGGLLHGSGAHLRRRGPAAPRTAAVLVAPRGIRPRAVLLLSSRLRTLFAWWNLRRPLAPGSFLSHQPSG</sequence>
<dbReference type="Pfam" id="PF07676">
    <property type="entry name" value="PD40"/>
    <property type="match status" value="7"/>
</dbReference>
<dbReference type="EMBL" id="AM420293">
    <property type="protein sequence ID" value="CAM03266.1"/>
    <property type="molecule type" value="Genomic_DNA"/>
</dbReference>
<dbReference type="PANTHER" id="PTHR36842:SF1">
    <property type="entry name" value="PROTEIN TOLB"/>
    <property type="match status" value="1"/>
</dbReference>
<proteinExistence type="inferred from homology"/>
<comment type="similarity">
    <text evidence="1">Belongs to the TolB family.</text>
</comment>
<dbReference type="SUPFAM" id="SSF50969">
    <property type="entry name" value="YVTN repeat-like/Quinoprotein amine dehydrogenase"/>
    <property type="match status" value="1"/>
</dbReference>
<dbReference type="AlphaFoldDB" id="A4FGU1"/>
<feature type="compositionally biased region" description="Gly residues" evidence="2">
    <location>
        <begin position="937"/>
        <end position="946"/>
    </location>
</feature>
<feature type="compositionally biased region" description="Basic and acidic residues" evidence="2">
    <location>
        <begin position="970"/>
        <end position="979"/>
    </location>
</feature>